<dbReference type="Proteomes" id="UP000182227">
    <property type="component" value="Unassembled WGS sequence"/>
</dbReference>
<evidence type="ECO:0000256" key="2">
    <source>
        <dbReference type="SAM" id="MobiDB-lite"/>
    </source>
</evidence>
<dbReference type="InterPro" id="IPR036629">
    <property type="entry name" value="YjbJ_sf"/>
</dbReference>
<evidence type="ECO:0000313" key="4">
    <source>
        <dbReference type="EMBL" id="CQD19681.1"/>
    </source>
</evidence>
<reference evidence="4 5" key="1">
    <citation type="submission" date="2015-03" db="EMBL/GenBank/DDBJ databases">
        <authorList>
            <person name="Murphy D."/>
        </authorList>
    </citation>
    <scope>NUCLEOTIDE SEQUENCE [LARGE SCALE GENOMIC DNA]</scope>
    <source>
        <strain evidence="4 5">D16</strain>
    </source>
</reference>
<proteinExistence type="inferred from homology"/>
<organism evidence="4 5">
    <name type="scientific">Mycolicibacterium conceptionense</name>
    <dbReference type="NCBI Taxonomy" id="451644"/>
    <lineage>
        <taxon>Bacteria</taxon>
        <taxon>Bacillati</taxon>
        <taxon>Actinomycetota</taxon>
        <taxon>Actinomycetes</taxon>
        <taxon>Mycobacteriales</taxon>
        <taxon>Mycobacteriaceae</taxon>
        <taxon>Mycolicibacterium</taxon>
    </lineage>
</organism>
<name>A0A0U1DNF5_9MYCO</name>
<dbReference type="AlphaFoldDB" id="A0A0U1DNF5"/>
<dbReference type="Gene3D" id="1.10.1470.10">
    <property type="entry name" value="YjbJ"/>
    <property type="match status" value="1"/>
</dbReference>
<gene>
    <name evidence="4" type="ORF">BN970_04481</name>
</gene>
<evidence type="ECO:0000313" key="5">
    <source>
        <dbReference type="Proteomes" id="UP000182227"/>
    </source>
</evidence>
<sequence>MNHLWITPTRKGVQDMGIADDARNKVDDLKGRAKEAAGAATGNDDLKAEGQADQGIAAVKQKVADTAEKVKDGVESIKDRLTGSA</sequence>
<feature type="domain" description="CsbD-like" evidence="3">
    <location>
        <begin position="20"/>
        <end position="72"/>
    </location>
</feature>
<feature type="region of interest" description="Disordered" evidence="2">
    <location>
        <begin position="63"/>
        <end position="85"/>
    </location>
</feature>
<accession>A0A0U1DNF5</accession>
<comment type="similarity">
    <text evidence="1">Belongs to the UPF0337 (CsbD) family.</text>
</comment>
<dbReference type="SUPFAM" id="SSF69047">
    <property type="entry name" value="Hypothetical protein YjbJ"/>
    <property type="match status" value="1"/>
</dbReference>
<protein>
    <submittedName>
        <fullName evidence="4">CsbD-like protein</fullName>
    </submittedName>
</protein>
<dbReference type="Pfam" id="PF05532">
    <property type="entry name" value="CsbD"/>
    <property type="match status" value="1"/>
</dbReference>
<dbReference type="InterPro" id="IPR008462">
    <property type="entry name" value="CsbD"/>
</dbReference>
<evidence type="ECO:0000259" key="3">
    <source>
        <dbReference type="Pfam" id="PF05532"/>
    </source>
</evidence>
<evidence type="ECO:0000256" key="1">
    <source>
        <dbReference type="ARBA" id="ARBA00009129"/>
    </source>
</evidence>
<dbReference type="EMBL" id="CTEF01000003">
    <property type="protein sequence ID" value="CQD19681.1"/>
    <property type="molecule type" value="Genomic_DNA"/>
</dbReference>